<dbReference type="KEGG" id="ble:BleG1_3197"/>
<evidence type="ECO:0000256" key="3">
    <source>
        <dbReference type="ARBA" id="ARBA00022840"/>
    </source>
</evidence>
<dbReference type="GO" id="GO:0005524">
    <property type="term" value="F:ATP binding"/>
    <property type="evidence" value="ECO:0007669"/>
    <property type="project" value="UniProtKB-KW"/>
</dbReference>
<dbReference type="InterPro" id="IPR051782">
    <property type="entry name" value="ABC_Transporter_VariousFunc"/>
</dbReference>
<accession>A0A060LWU9</accession>
<dbReference type="SMART" id="SM00382">
    <property type="entry name" value="AAA"/>
    <property type="match status" value="1"/>
</dbReference>
<feature type="domain" description="ABC transporter" evidence="4">
    <location>
        <begin position="3"/>
        <end position="226"/>
    </location>
</feature>
<sequence length="235" mass="27075">MMLSLNHVSGGYLTRRIIRDLTFGIHTGEIIGLVGLNGAGKSTTLRHITGTLKPMDGEVTINNKDWYSQRDKLALIPDKPYLYPNLTVYEHFEFIKSIYRINTDNYLNALLDRYLIRSHLNKYPFALSKGTQQKVSIISAMIANPTFLIIDEPFMGLDPRGLKYFTEDLNRLKREGVGIILSTHMLTIAEDLCDRIIVLHEGNQQYYKGRSYLSTDDFKDRSLEDIFFSMIEDKR</sequence>
<dbReference type="Proteomes" id="UP000027142">
    <property type="component" value="Chromosome"/>
</dbReference>
<dbReference type="InterPro" id="IPR003593">
    <property type="entry name" value="AAA+_ATPase"/>
</dbReference>
<evidence type="ECO:0000259" key="4">
    <source>
        <dbReference type="PROSITE" id="PS50893"/>
    </source>
</evidence>
<keyword evidence="1" id="KW-0813">Transport</keyword>
<dbReference type="InterPro" id="IPR003439">
    <property type="entry name" value="ABC_transporter-like_ATP-bd"/>
</dbReference>
<name>A0A060LWU9_9BACI</name>
<dbReference type="OrthoDB" id="9776369at2"/>
<evidence type="ECO:0000256" key="2">
    <source>
        <dbReference type="ARBA" id="ARBA00022741"/>
    </source>
</evidence>
<dbReference type="eggNOG" id="COG1131">
    <property type="taxonomic scope" value="Bacteria"/>
</dbReference>
<proteinExistence type="predicted"/>
<dbReference type="GO" id="GO:0016887">
    <property type="term" value="F:ATP hydrolysis activity"/>
    <property type="evidence" value="ECO:0007669"/>
    <property type="project" value="InterPro"/>
</dbReference>
<dbReference type="CDD" id="cd03230">
    <property type="entry name" value="ABC_DR_subfamily_A"/>
    <property type="match status" value="1"/>
</dbReference>
<dbReference type="HOGENOM" id="CLU_000604_1_2_9"/>
<dbReference type="RefSeq" id="WP_038483018.1">
    <property type="nucleotide sequence ID" value="NZ_CP003923.1"/>
</dbReference>
<dbReference type="PANTHER" id="PTHR42939:SF1">
    <property type="entry name" value="ABC TRANSPORTER ATP-BINDING PROTEIN ALBC-RELATED"/>
    <property type="match status" value="1"/>
</dbReference>
<dbReference type="PATRIC" id="fig|1246626.3.peg.3179"/>
<dbReference type="InterPro" id="IPR027417">
    <property type="entry name" value="P-loop_NTPase"/>
</dbReference>
<keyword evidence="2" id="KW-0547">Nucleotide-binding</keyword>
<evidence type="ECO:0000313" key="5">
    <source>
        <dbReference type="EMBL" id="AIC95751.1"/>
    </source>
</evidence>
<evidence type="ECO:0000313" key="6">
    <source>
        <dbReference type="Proteomes" id="UP000027142"/>
    </source>
</evidence>
<dbReference type="EMBL" id="CP003923">
    <property type="protein sequence ID" value="AIC95751.1"/>
    <property type="molecule type" value="Genomic_DNA"/>
</dbReference>
<dbReference type="PROSITE" id="PS50893">
    <property type="entry name" value="ABC_TRANSPORTER_2"/>
    <property type="match status" value="1"/>
</dbReference>
<protein>
    <submittedName>
        <fullName evidence="5">ABC-type transporter ATP-binding protein</fullName>
    </submittedName>
</protein>
<evidence type="ECO:0000256" key="1">
    <source>
        <dbReference type="ARBA" id="ARBA00022448"/>
    </source>
</evidence>
<keyword evidence="3 5" id="KW-0067">ATP-binding</keyword>
<dbReference type="STRING" id="1246626.BleG1_3197"/>
<dbReference type="AlphaFoldDB" id="A0A060LWU9"/>
<dbReference type="PANTHER" id="PTHR42939">
    <property type="entry name" value="ABC TRANSPORTER ATP-BINDING PROTEIN ALBC-RELATED"/>
    <property type="match status" value="1"/>
</dbReference>
<gene>
    <name evidence="5" type="ORF">BleG1_3197</name>
</gene>
<dbReference type="SUPFAM" id="SSF52540">
    <property type="entry name" value="P-loop containing nucleoside triphosphate hydrolases"/>
    <property type="match status" value="1"/>
</dbReference>
<keyword evidence="6" id="KW-1185">Reference proteome</keyword>
<organism evidence="5 6">
    <name type="scientific">Shouchella lehensis G1</name>
    <dbReference type="NCBI Taxonomy" id="1246626"/>
    <lineage>
        <taxon>Bacteria</taxon>
        <taxon>Bacillati</taxon>
        <taxon>Bacillota</taxon>
        <taxon>Bacilli</taxon>
        <taxon>Bacillales</taxon>
        <taxon>Bacillaceae</taxon>
        <taxon>Shouchella</taxon>
    </lineage>
</organism>
<reference evidence="5 6" key="1">
    <citation type="journal article" date="2014" name="Gene">
        <title>A comparative genomic analysis of the alkalitolerant soil bacterium Bacillus lehensis G1.</title>
        <authorList>
            <person name="Noor Y.M."/>
            <person name="Samsulrizal N.H."/>
            <person name="Jema'on N.A."/>
            <person name="Low K.O."/>
            <person name="Ramli A.N."/>
            <person name="Alias N.I."/>
            <person name="Damis S.I."/>
            <person name="Fuzi S.F."/>
            <person name="Isa M.N."/>
            <person name="Murad A.M."/>
            <person name="Raih M.F."/>
            <person name="Bakar F.D."/>
            <person name="Najimudin N."/>
            <person name="Mahadi N.M."/>
            <person name="Illias R.M."/>
        </authorList>
    </citation>
    <scope>NUCLEOTIDE SEQUENCE [LARGE SCALE GENOMIC DNA]</scope>
    <source>
        <strain evidence="5 6">G1</strain>
    </source>
</reference>
<dbReference type="Pfam" id="PF00005">
    <property type="entry name" value="ABC_tran"/>
    <property type="match status" value="1"/>
</dbReference>
<dbReference type="Gene3D" id="3.40.50.300">
    <property type="entry name" value="P-loop containing nucleotide triphosphate hydrolases"/>
    <property type="match status" value="1"/>
</dbReference>